<dbReference type="Gene3D" id="3.40.50.1240">
    <property type="entry name" value="Phosphoglycerate mutase-like"/>
    <property type="match status" value="1"/>
</dbReference>
<dbReference type="RefSeq" id="WP_012228773.1">
    <property type="nucleotide sequence ID" value="NZ_HG422565.1"/>
</dbReference>
<proteinExistence type="predicted"/>
<evidence type="ECO:0000313" key="2">
    <source>
        <dbReference type="EMBL" id="CCM64580.1"/>
    </source>
</evidence>
<dbReference type="OrthoDB" id="5296884at2"/>
<dbReference type="EMBL" id="CANL01000037">
    <property type="protein sequence ID" value="CCM64580.1"/>
    <property type="molecule type" value="Genomic_DNA"/>
</dbReference>
<dbReference type="InterPro" id="IPR029033">
    <property type="entry name" value="His_PPase_superfam"/>
</dbReference>
<dbReference type="SUPFAM" id="SSF53254">
    <property type="entry name" value="Phosphoglycerate mutase-like"/>
    <property type="match status" value="1"/>
</dbReference>
<dbReference type="Pfam" id="PF00300">
    <property type="entry name" value="His_Phos_1"/>
    <property type="match status" value="1"/>
</dbReference>
<dbReference type="Proteomes" id="UP000018291">
    <property type="component" value="Unassembled WGS sequence"/>
</dbReference>
<comment type="caution">
    <text evidence="2">The sequence shown here is derived from an EMBL/GenBank/DDBJ whole genome shotgun (WGS) entry which is preliminary data.</text>
</comment>
<feature type="region of interest" description="Disordered" evidence="1">
    <location>
        <begin position="185"/>
        <end position="205"/>
    </location>
</feature>
<dbReference type="SMART" id="SM00855">
    <property type="entry name" value="PGAM"/>
    <property type="match status" value="1"/>
</dbReference>
<evidence type="ECO:0008006" key="4">
    <source>
        <dbReference type="Google" id="ProtNLM"/>
    </source>
</evidence>
<evidence type="ECO:0000256" key="1">
    <source>
        <dbReference type="SAM" id="MobiDB-lite"/>
    </source>
</evidence>
<dbReference type="eggNOG" id="COG0406">
    <property type="taxonomic scope" value="Bacteria"/>
</dbReference>
<sequence>MCPTTVTLVRHLAVSSEVEGRCYGQRLDPGLADDAAPPAPQLSALAQVALRRTSPATRARATAALIDGGPWTEDAAWAERDFGEWEGRHWDACWADVPAAALDSAEAYLGFDPPGAERYDAVAVRVSGALDALAAGRHLIITHAGPIRAALSATCGWGPDQVFAATIGHGGVVVLNHGQDGWTARIGLPGTDDREEHPNPAKGPT</sequence>
<dbReference type="AlphaFoldDB" id="R4Z1M5"/>
<protein>
    <recommendedName>
        <fullName evidence="4">Phosphoglycerate mutase</fullName>
    </recommendedName>
</protein>
<dbReference type="HOGENOM" id="CLU_033323_8_2_11"/>
<reference evidence="2 3" key="1">
    <citation type="journal article" date="2013" name="ISME J.">
        <title>Metabolic model for the filamentous 'Candidatus Microthrix parvicella' based on genomic and metagenomic analyses.</title>
        <authorList>
            <person name="Jon McIlroy S."/>
            <person name="Kristiansen R."/>
            <person name="Albertsen M."/>
            <person name="Michael Karst S."/>
            <person name="Rossetti S."/>
            <person name="Lund Nielsen J."/>
            <person name="Tandoi V."/>
            <person name="James Seviour R."/>
            <person name="Nielsen P.H."/>
        </authorList>
    </citation>
    <scope>NUCLEOTIDE SEQUENCE [LARGE SCALE GENOMIC DNA]</scope>
    <source>
        <strain evidence="2 3">RN1</strain>
    </source>
</reference>
<dbReference type="STRING" id="1229780.BN381_420009"/>
<accession>R4Z1M5</accession>
<evidence type="ECO:0000313" key="3">
    <source>
        <dbReference type="Proteomes" id="UP000018291"/>
    </source>
</evidence>
<gene>
    <name evidence="2" type="ORF">BN381_420009</name>
</gene>
<dbReference type="InterPro" id="IPR013078">
    <property type="entry name" value="His_Pase_superF_clade-1"/>
</dbReference>
<keyword evidence="3" id="KW-1185">Reference proteome</keyword>
<organism evidence="2 3">
    <name type="scientific">Candidatus Neomicrothrix parvicella RN1</name>
    <dbReference type="NCBI Taxonomy" id="1229780"/>
    <lineage>
        <taxon>Bacteria</taxon>
        <taxon>Bacillati</taxon>
        <taxon>Actinomycetota</taxon>
        <taxon>Acidimicrobiia</taxon>
        <taxon>Acidimicrobiales</taxon>
        <taxon>Microthrixaceae</taxon>
        <taxon>Candidatus Neomicrothrix</taxon>
    </lineage>
</organism>
<name>R4Z1M5_9ACTN</name>